<reference evidence="3 4" key="1">
    <citation type="submission" date="2020-02" db="EMBL/GenBank/DDBJ databases">
        <authorList>
            <person name="Zheng R.K."/>
            <person name="Sun C.M."/>
        </authorList>
    </citation>
    <scope>NUCLEOTIDE SEQUENCE [LARGE SCALE GENOMIC DNA]</scope>
    <source>
        <strain evidence="4">zrk23</strain>
    </source>
</reference>
<dbReference type="Proteomes" id="UP000501568">
    <property type="component" value="Chromosome"/>
</dbReference>
<dbReference type="AlphaFoldDB" id="A0A6G6Y0N7"/>
<organism evidence="3 4">
    <name type="scientific">Stakelama tenebrarum</name>
    <dbReference type="NCBI Taxonomy" id="2711215"/>
    <lineage>
        <taxon>Bacteria</taxon>
        <taxon>Pseudomonadati</taxon>
        <taxon>Pseudomonadota</taxon>
        <taxon>Alphaproteobacteria</taxon>
        <taxon>Sphingomonadales</taxon>
        <taxon>Sphingomonadaceae</taxon>
        <taxon>Stakelama</taxon>
    </lineage>
</organism>
<keyword evidence="1" id="KW-0472">Membrane</keyword>
<evidence type="ECO:0000313" key="3">
    <source>
        <dbReference type="EMBL" id="QIG78482.1"/>
    </source>
</evidence>
<protein>
    <submittedName>
        <fullName evidence="3">DUF1206 domain-containing protein</fullName>
    </submittedName>
</protein>
<dbReference type="Pfam" id="PF06724">
    <property type="entry name" value="DUF1206"/>
    <property type="match status" value="3"/>
</dbReference>
<feature type="transmembrane region" description="Helical" evidence="1">
    <location>
        <begin position="183"/>
        <end position="203"/>
    </location>
</feature>
<dbReference type="EMBL" id="CP049109">
    <property type="protein sequence ID" value="QIG78482.1"/>
    <property type="molecule type" value="Genomic_DNA"/>
</dbReference>
<keyword evidence="4" id="KW-1185">Reference proteome</keyword>
<keyword evidence="1" id="KW-1133">Transmembrane helix</keyword>
<gene>
    <name evidence="3" type="ORF">G5C33_00850</name>
</gene>
<sequence length="265" mass="27892">MDNVVKIENFARAGYLARAIVYFLIGYLTLSSGQSEGTASVLTDIRDMPLGTPLLMLTAFGLFGYGLFRAYGAAIDIRDDGEDAKGLAKRIGHAASGITHLILAYLATKIALSGGSSGSGGGGTEAAQNILELPGGSVALGIVGVGLIGAAINQGVKAATGKFMKLLDAEAPQWTAVIGRVGYAARAAVFAALAWQVLDFTFGGERQELSFQAALDSLRDMGWLYDAVAVGLLVFGVFSLIMARYRRIREANVIERLRKASSAFF</sequence>
<name>A0A6G6Y0N7_9SPHN</name>
<dbReference type="InterPro" id="IPR009597">
    <property type="entry name" value="DUF1206"/>
</dbReference>
<feature type="transmembrane region" description="Helical" evidence="1">
    <location>
        <begin position="223"/>
        <end position="243"/>
    </location>
</feature>
<feature type="domain" description="DUF1206" evidence="2">
    <location>
        <begin position="13"/>
        <end position="74"/>
    </location>
</feature>
<dbReference type="KEGG" id="spzr:G5C33_00850"/>
<feature type="transmembrane region" description="Helical" evidence="1">
    <location>
        <begin position="12"/>
        <end position="30"/>
    </location>
</feature>
<evidence type="ECO:0000256" key="1">
    <source>
        <dbReference type="SAM" id="Phobius"/>
    </source>
</evidence>
<dbReference type="RefSeq" id="WP_165325480.1">
    <property type="nucleotide sequence ID" value="NZ_CP049109.1"/>
</dbReference>
<feature type="domain" description="DUF1206" evidence="2">
    <location>
        <begin position="181"/>
        <end position="246"/>
    </location>
</feature>
<accession>A0A6G6Y0N7</accession>
<feature type="transmembrane region" description="Helical" evidence="1">
    <location>
        <begin position="50"/>
        <end position="68"/>
    </location>
</feature>
<keyword evidence="1" id="KW-0812">Transmembrane</keyword>
<proteinExistence type="predicted"/>
<evidence type="ECO:0000259" key="2">
    <source>
        <dbReference type="Pfam" id="PF06724"/>
    </source>
</evidence>
<evidence type="ECO:0000313" key="4">
    <source>
        <dbReference type="Proteomes" id="UP000501568"/>
    </source>
</evidence>
<feature type="domain" description="DUF1206" evidence="2">
    <location>
        <begin position="91"/>
        <end position="160"/>
    </location>
</feature>